<sequence>MQKDTPGVNPFGYGVPVPPQYFAGRVEQRADLKARVGGISAQSVSVVGLHRSGKSSLLQYIAGRIHEFCLPEQNPLVITLDLQSKSLHTPEGIVEGLRRRIERQTGHTPWRTDQNSDGFAVDDGLEALRDSNVRLLVQLDEFERIAARLDLFQEWGEDFRAKASAGYFAMILSTRRPLAEIYDECGLTSPFGNIFSTITLGALKRTEWMDFVRNSFARTGMTVSDVDLALIEELSGGLPFYMQMAASLLWQHRDQDKTRQAFRVQSSERFRELWSALSPAERSALRRAIGSGGQPPLAPGVVDDLERHGLLRDGDVFSSAFASFVQEQR</sequence>
<dbReference type="InterPro" id="IPR049052">
    <property type="entry name" value="nSTAND1"/>
</dbReference>
<organism evidence="2 3">
    <name type="scientific">Polyangium jinanense</name>
    <dbReference type="NCBI Taxonomy" id="2829994"/>
    <lineage>
        <taxon>Bacteria</taxon>
        <taxon>Pseudomonadati</taxon>
        <taxon>Myxococcota</taxon>
        <taxon>Polyangia</taxon>
        <taxon>Polyangiales</taxon>
        <taxon>Polyangiaceae</taxon>
        <taxon>Polyangium</taxon>
    </lineage>
</organism>
<proteinExistence type="predicted"/>
<keyword evidence="3" id="KW-1185">Reference proteome</keyword>
<dbReference type="PANTHER" id="PTHR34301:SF8">
    <property type="entry name" value="ATPASE DOMAIN-CONTAINING PROTEIN"/>
    <property type="match status" value="1"/>
</dbReference>
<reference evidence="2 3" key="1">
    <citation type="submission" date="2021-04" db="EMBL/GenBank/DDBJ databases">
        <title>Genome analysis of Polyangium sp.</title>
        <authorList>
            <person name="Li Y."/>
            <person name="Wang J."/>
        </authorList>
    </citation>
    <scope>NUCLEOTIDE SEQUENCE [LARGE SCALE GENOMIC DNA]</scope>
    <source>
        <strain evidence="2 3">SDU14</strain>
    </source>
</reference>
<dbReference type="PANTHER" id="PTHR34301">
    <property type="entry name" value="DNA-BINDING PROTEIN-RELATED"/>
    <property type="match status" value="1"/>
</dbReference>
<dbReference type="Gene3D" id="3.40.50.300">
    <property type="entry name" value="P-loop containing nucleotide triphosphate hydrolases"/>
    <property type="match status" value="1"/>
</dbReference>
<accession>A0A9X3WZT1</accession>
<gene>
    <name evidence="2" type="ORF">KEG57_03785</name>
</gene>
<dbReference type="Proteomes" id="UP001151081">
    <property type="component" value="Unassembled WGS sequence"/>
</dbReference>
<dbReference type="AlphaFoldDB" id="A0A9X3WZT1"/>
<name>A0A9X3WZT1_9BACT</name>
<dbReference type="Pfam" id="PF20703">
    <property type="entry name" value="nSTAND1"/>
    <property type="match status" value="1"/>
</dbReference>
<protein>
    <recommendedName>
        <fullName evidence="1">Novel STAND NTPase 1 domain-containing protein</fullName>
    </recommendedName>
</protein>
<feature type="domain" description="Novel STAND NTPase 1" evidence="1">
    <location>
        <begin position="20"/>
        <end position="262"/>
    </location>
</feature>
<dbReference type="EMBL" id="JAGTJJ010000001">
    <property type="protein sequence ID" value="MDC3979608.1"/>
    <property type="molecule type" value="Genomic_DNA"/>
</dbReference>
<evidence type="ECO:0000313" key="3">
    <source>
        <dbReference type="Proteomes" id="UP001151081"/>
    </source>
</evidence>
<dbReference type="RefSeq" id="WP_272417959.1">
    <property type="nucleotide sequence ID" value="NZ_JAGTJJ010000001.1"/>
</dbReference>
<evidence type="ECO:0000313" key="2">
    <source>
        <dbReference type="EMBL" id="MDC3979608.1"/>
    </source>
</evidence>
<dbReference type="InterPro" id="IPR027417">
    <property type="entry name" value="P-loop_NTPase"/>
</dbReference>
<evidence type="ECO:0000259" key="1">
    <source>
        <dbReference type="Pfam" id="PF20703"/>
    </source>
</evidence>
<dbReference type="SUPFAM" id="SSF52540">
    <property type="entry name" value="P-loop containing nucleoside triphosphate hydrolases"/>
    <property type="match status" value="1"/>
</dbReference>
<comment type="caution">
    <text evidence="2">The sequence shown here is derived from an EMBL/GenBank/DDBJ whole genome shotgun (WGS) entry which is preliminary data.</text>
</comment>